<proteinExistence type="evidence at transcript level"/>
<dbReference type="SUPFAM" id="SSF55826">
    <property type="entry name" value="YbaK/ProRS associated domain"/>
    <property type="match status" value="1"/>
</dbReference>
<dbReference type="OMA" id="HAGTHYQ"/>
<dbReference type="InterPro" id="IPR007214">
    <property type="entry name" value="YbaK/aa-tRNA-synth-assoc-dom"/>
</dbReference>
<dbReference type="FunFam" id="3.90.960.10:FF:000005">
    <property type="entry name" value="Putative prolyl-tRNA synthetase"/>
    <property type="match status" value="1"/>
</dbReference>
<name>A9NPA3_PICSI</name>
<accession>A9NPA3</accession>
<dbReference type="EMBL" id="EF083113">
    <property type="protein sequence ID" value="ABK22464.1"/>
    <property type="molecule type" value="mRNA"/>
</dbReference>
<reference evidence="4" key="1">
    <citation type="journal article" date="2008" name="BMC Genomics">
        <title>A conifer genomics resource of 200,000 spruce (Picea spp.) ESTs and 6,464 high-quality, sequence-finished full-length cDNAs for Sitka spruce (Picea sitchensis).</title>
        <authorList>
            <person name="Ralph S.G."/>
            <person name="Chun H.J."/>
            <person name="Kolosova N."/>
            <person name="Cooper D."/>
            <person name="Oddy C."/>
            <person name="Ritland C.E."/>
            <person name="Kirkpatrick R."/>
            <person name="Moore R."/>
            <person name="Barber S."/>
            <person name="Holt R.A."/>
            <person name="Jones S.J."/>
            <person name="Marra M.A."/>
            <person name="Douglas C.J."/>
            <person name="Ritland K."/>
            <person name="Bohlmann J."/>
        </authorList>
    </citation>
    <scope>NUCLEOTIDE SEQUENCE</scope>
    <source>
        <tissue evidence="4">Green portion of the leader tissue</tissue>
    </source>
</reference>
<dbReference type="CDD" id="cd04335">
    <property type="entry name" value="PrdX_deacylase"/>
    <property type="match status" value="1"/>
</dbReference>
<sequence>MGYTKEQLLARLQELGVAFESYEHPVVLTVEAQAKYIGHLEGGHSKNLFLKDKKHRLYVVSAMTTTNVDLKVLSQRLGLGKSGLRMAPEETLKEVLQVPLGCVTPFALFNESARSVALLLDHGFKKQKHVFFHPLSNDMTISLTTNDLDKFLMSIGKEPAYVDLEAVVSVGKDQLPDLAVYVPMELVIVSNLHAEQGPDNETGPLNIIHRENETSKHKEKVNPDSNSTKKTSINKKETGTVGSTATITNEKFNPESNSTKKMSIDKKGIGTVGSTAAVTDVGELVNCILDKTTAAVLSEITADAIEQHGKDLGPIVAGAVRQRLVPDMESLIMLFKNASYTQGFTSGIGSRSLP</sequence>
<dbReference type="InterPro" id="IPR040285">
    <property type="entry name" value="ProX/PRXD1"/>
</dbReference>
<dbReference type="AlphaFoldDB" id="A9NPA3"/>
<feature type="domain" description="YbaK/aminoacyl-tRNA synthetase-associated" evidence="3">
    <location>
        <begin position="24"/>
        <end position="151"/>
    </location>
</feature>
<feature type="region of interest" description="Disordered" evidence="2">
    <location>
        <begin position="211"/>
        <end position="239"/>
    </location>
</feature>
<feature type="compositionally biased region" description="Basic and acidic residues" evidence="2">
    <location>
        <begin position="211"/>
        <end position="222"/>
    </location>
</feature>
<evidence type="ECO:0000256" key="2">
    <source>
        <dbReference type="SAM" id="MobiDB-lite"/>
    </source>
</evidence>
<evidence type="ECO:0000313" key="4">
    <source>
        <dbReference type="EMBL" id="ABK22464.1"/>
    </source>
</evidence>
<evidence type="ECO:0000256" key="1">
    <source>
        <dbReference type="ARBA" id="ARBA00010201"/>
    </source>
</evidence>
<organism evidence="4">
    <name type="scientific">Picea sitchensis</name>
    <name type="common">Sitka spruce</name>
    <name type="synonym">Pinus sitchensis</name>
    <dbReference type="NCBI Taxonomy" id="3332"/>
    <lineage>
        <taxon>Eukaryota</taxon>
        <taxon>Viridiplantae</taxon>
        <taxon>Streptophyta</taxon>
        <taxon>Embryophyta</taxon>
        <taxon>Tracheophyta</taxon>
        <taxon>Spermatophyta</taxon>
        <taxon>Pinopsida</taxon>
        <taxon>Pinidae</taxon>
        <taxon>Conifers I</taxon>
        <taxon>Pinales</taxon>
        <taxon>Pinaceae</taxon>
        <taxon>Picea</taxon>
    </lineage>
</organism>
<dbReference type="PANTHER" id="PTHR31423">
    <property type="entry name" value="YBAK DOMAIN-CONTAINING PROTEIN"/>
    <property type="match status" value="1"/>
</dbReference>
<dbReference type="InterPro" id="IPR036754">
    <property type="entry name" value="YbaK/aa-tRNA-synt-asso_dom_sf"/>
</dbReference>
<evidence type="ECO:0000259" key="3">
    <source>
        <dbReference type="Pfam" id="PF04073"/>
    </source>
</evidence>
<dbReference type="GO" id="GO:0002161">
    <property type="term" value="F:aminoacyl-tRNA deacylase activity"/>
    <property type="evidence" value="ECO:0007669"/>
    <property type="project" value="InterPro"/>
</dbReference>
<dbReference type="Pfam" id="PF04073">
    <property type="entry name" value="tRNA_edit"/>
    <property type="match status" value="1"/>
</dbReference>
<dbReference type="PANTHER" id="PTHR31423:SF3">
    <property type="entry name" value="PROLYL-TRNA SYNTHETASE ASSOCIATED DOMAIN-CONTAINING PROTEIN 1-RELATED"/>
    <property type="match status" value="1"/>
</dbReference>
<protein>
    <recommendedName>
        <fullName evidence="3">YbaK/aminoacyl-tRNA synthetase-associated domain-containing protein</fullName>
    </recommendedName>
</protein>
<dbReference type="Gene3D" id="3.90.960.10">
    <property type="entry name" value="YbaK/aminoacyl-tRNA synthetase-associated domain"/>
    <property type="match status" value="1"/>
</dbReference>
<comment type="similarity">
    <text evidence="1">Belongs to the PRORSD1 family.</text>
</comment>